<dbReference type="EMBL" id="JACRSU010000003">
    <property type="protein sequence ID" value="MBC8540974.1"/>
    <property type="molecule type" value="Genomic_DNA"/>
</dbReference>
<dbReference type="Gene3D" id="3.30.460.10">
    <property type="entry name" value="Beta Polymerase, domain 2"/>
    <property type="match status" value="1"/>
</dbReference>
<name>A0A926DPI5_9FIRM</name>
<organism evidence="2 3">
    <name type="scientific">Congzhengia minquanensis</name>
    <dbReference type="NCBI Taxonomy" id="2763657"/>
    <lineage>
        <taxon>Bacteria</taxon>
        <taxon>Bacillati</taxon>
        <taxon>Bacillota</taxon>
        <taxon>Clostridia</taxon>
        <taxon>Eubacteriales</taxon>
        <taxon>Oscillospiraceae</taxon>
        <taxon>Congzhengia</taxon>
    </lineage>
</organism>
<gene>
    <name evidence="2" type="ORF">H8698_08320</name>
</gene>
<dbReference type="Pfam" id="PF01909">
    <property type="entry name" value="NTP_transf_2"/>
    <property type="match status" value="1"/>
</dbReference>
<evidence type="ECO:0000259" key="1">
    <source>
        <dbReference type="Pfam" id="PF01909"/>
    </source>
</evidence>
<keyword evidence="3" id="KW-1185">Reference proteome</keyword>
<dbReference type="AlphaFoldDB" id="A0A926DPI5"/>
<comment type="caution">
    <text evidence="2">The sequence shown here is derived from an EMBL/GenBank/DDBJ whole genome shotgun (WGS) entry which is preliminary data.</text>
</comment>
<evidence type="ECO:0000313" key="3">
    <source>
        <dbReference type="Proteomes" id="UP000611762"/>
    </source>
</evidence>
<evidence type="ECO:0000313" key="2">
    <source>
        <dbReference type="EMBL" id="MBC8540974.1"/>
    </source>
</evidence>
<dbReference type="SUPFAM" id="SSF81301">
    <property type="entry name" value="Nucleotidyltransferase"/>
    <property type="match status" value="1"/>
</dbReference>
<proteinExistence type="predicted"/>
<dbReference type="InterPro" id="IPR002934">
    <property type="entry name" value="Polymerase_NTP_transf_dom"/>
</dbReference>
<dbReference type="Proteomes" id="UP000611762">
    <property type="component" value="Unassembled WGS sequence"/>
</dbReference>
<dbReference type="InterPro" id="IPR043519">
    <property type="entry name" value="NT_sf"/>
</dbReference>
<dbReference type="GO" id="GO:0016779">
    <property type="term" value="F:nucleotidyltransferase activity"/>
    <property type="evidence" value="ECO:0007669"/>
    <property type="project" value="InterPro"/>
</dbReference>
<reference evidence="2" key="1">
    <citation type="submission" date="2020-08" db="EMBL/GenBank/DDBJ databases">
        <title>Genome public.</title>
        <authorList>
            <person name="Liu C."/>
            <person name="Sun Q."/>
        </authorList>
    </citation>
    <scope>NUCLEOTIDE SEQUENCE</scope>
    <source>
        <strain evidence="2">H8</strain>
    </source>
</reference>
<dbReference type="RefSeq" id="WP_249312765.1">
    <property type="nucleotide sequence ID" value="NZ_JACRSU010000003.1"/>
</dbReference>
<feature type="domain" description="Polymerase nucleotidyl transferase" evidence="1">
    <location>
        <begin position="13"/>
        <end position="64"/>
    </location>
</feature>
<accession>A0A926DPI5</accession>
<sequence>MDLEKWLKEYEEKIKGLFHSRILFLGLQGSYSRGEADENSDIDVVLILDQVTADDLKQYRKAIDHMDYREKICGFVAGEKEISGWERADLFQFYYDTVPIIGSLDYFVPAPGREEAVRAVVAGACGIYHGASHNFLHGQSGAVLNGLCKTAAFVMRARLFCETGTFFRTRAELYAAADKTERELLDAGQRLKSDETLLKAEFETITQTLLSWTSEMVQKYSKQVGKYI</sequence>
<protein>
    <submittedName>
        <fullName evidence="2">Nucleotidyltransferase domain-containing protein</fullName>
    </submittedName>
</protein>
<dbReference type="CDD" id="cd05403">
    <property type="entry name" value="NT_KNTase_like"/>
    <property type="match status" value="1"/>
</dbReference>